<feature type="region of interest" description="Disordered" evidence="1">
    <location>
        <begin position="1"/>
        <end position="20"/>
    </location>
</feature>
<dbReference type="EMBL" id="HBUF01078098">
    <property type="protein sequence ID" value="CAG6631887.1"/>
    <property type="molecule type" value="Transcribed_RNA"/>
</dbReference>
<dbReference type="Gene3D" id="3.40.50.1820">
    <property type="entry name" value="alpha/beta hydrolase"/>
    <property type="match status" value="2"/>
</dbReference>
<dbReference type="InterPro" id="IPR003386">
    <property type="entry name" value="LACT/PDAT_acylTrfase"/>
</dbReference>
<feature type="compositionally biased region" description="Polar residues" evidence="1">
    <location>
        <begin position="9"/>
        <end position="20"/>
    </location>
</feature>
<sequence length="460" mass="52094">MAYPDALPNNAQVNPDTEQLLTPSFPRRPHKFRMTPLHFVIGFMFSFLFVYLLFAPSTLPQLNPVIFVPGDGGSRVEAKLNKSSTVHYICDKTTSDWFTLWLNLELLVPEVIDCFIDNLRLLYNNVTRTTSNSPGVSLRFPGFGHTDPVEWLDPSVRIGSYFSSIAAALVPLGYVRDLSMRGAPYDFRKAPNENQAYFADLKALIEETYDLNGGATPIVLVAHSMGSLMSLYFLQRQSSAWKKKFIRSLVTLAAPWGGSVKAIKVFAVGDDLGVYVLSKNTLKVYQVTCPSTSWLLPSEHYWSKDEVLVQTPETNYTLTNLEQFFEDIDFKQGWDMRLDVRDVVNDVRPPGVELHCLHGSHVSTPKQLVYGPKKFPDSPQYVMDDGDGTVNMRSLQGCTKWQGKQAQPVIHRVFPNADHMSLLSDKNLLSYLAELLKLKSPDEYETPTRWKFVNKILNFF</sequence>
<dbReference type="EMBL" id="HBUF01078092">
    <property type="protein sequence ID" value="CAG6631869.1"/>
    <property type="molecule type" value="Transcribed_RNA"/>
</dbReference>
<name>A0A8D8QH91_9HEMI</name>
<dbReference type="EMBL" id="HBUF01078097">
    <property type="protein sequence ID" value="CAG6631884.1"/>
    <property type="molecule type" value="Transcribed_RNA"/>
</dbReference>
<reference evidence="3" key="1">
    <citation type="submission" date="2021-05" db="EMBL/GenBank/DDBJ databases">
        <authorList>
            <person name="Alioto T."/>
            <person name="Alioto T."/>
            <person name="Gomez Garrido J."/>
        </authorList>
    </citation>
    <scope>NUCLEOTIDE SEQUENCE</scope>
</reference>
<dbReference type="InterPro" id="IPR029058">
    <property type="entry name" value="AB_hydrolase_fold"/>
</dbReference>
<protein>
    <submittedName>
        <fullName evidence="3">Group XV phospholipase A2</fullName>
    </submittedName>
</protein>
<dbReference type="AlphaFoldDB" id="A0A8D8QH91"/>
<feature type="transmembrane region" description="Helical" evidence="2">
    <location>
        <begin position="37"/>
        <end position="54"/>
    </location>
</feature>
<evidence type="ECO:0000256" key="1">
    <source>
        <dbReference type="SAM" id="MobiDB-lite"/>
    </source>
</evidence>
<dbReference type="Pfam" id="PF02450">
    <property type="entry name" value="LCAT"/>
    <property type="match status" value="1"/>
</dbReference>
<evidence type="ECO:0000313" key="3">
    <source>
        <dbReference type="EMBL" id="CAG6631869.1"/>
    </source>
</evidence>
<proteinExistence type="predicted"/>
<dbReference type="EMBL" id="HBUF01078093">
    <property type="protein sequence ID" value="CAG6631872.1"/>
    <property type="molecule type" value="Transcribed_RNA"/>
</dbReference>
<keyword evidence="2" id="KW-1133">Transmembrane helix</keyword>
<accession>A0A8D8QH91</accession>
<dbReference type="GO" id="GO:0008374">
    <property type="term" value="F:O-acyltransferase activity"/>
    <property type="evidence" value="ECO:0007669"/>
    <property type="project" value="InterPro"/>
</dbReference>
<dbReference type="EMBL" id="HBUF01078096">
    <property type="protein sequence ID" value="CAG6631881.1"/>
    <property type="molecule type" value="Transcribed_RNA"/>
</dbReference>
<dbReference type="GO" id="GO:0006629">
    <property type="term" value="P:lipid metabolic process"/>
    <property type="evidence" value="ECO:0007669"/>
    <property type="project" value="InterPro"/>
</dbReference>
<dbReference type="PANTHER" id="PTHR11440">
    <property type="entry name" value="LECITHIN-CHOLESTEROL ACYLTRANSFERASE-RELATED"/>
    <property type="match status" value="1"/>
</dbReference>
<dbReference type="EMBL" id="HBUF01078095">
    <property type="protein sequence ID" value="CAG6631878.1"/>
    <property type="molecule type" value="Transcribed_RNA"/>
</dbReference>
<keyword evidence="2" id="KW-0472">Membrane</keyword>
<organism evidence="3">
    <name type="scientific">Cacopsylla melanoneura</name>
    <dbReference type="NCBI Taxonomy" id="428564"/>
    <lineage>
        <taxon>Eukaryota</taxon>
        <taxon>Metazoa</taxon>
        <taxon>Ecdysozoa</taxon>
        <taxon>Arthropoda</taxon>
        <taxon>Hexapoda</taxon>
        <taxon>Insecta</taxon>
        <taxon>Pterygota</taxon>
        <taxon>Neoptera</taxon>
        <taxon>Paraneoptera</taxon>
        <taxon>Hemiptera</taxon>
        <taxon>Sternorrhyncha</taxon>
        <taxon>Psylloidea</taxon>
        <taxon>Psyllidae</taxon>
        <taxon>Psyllinae</taxon>
        <taxon>Cacopsylla</taxon>
    </lineage>
</organism>
<dbReference type="SUPFAM" id="SSF53474">
    <property type="entry name" value="alpha/beta-Hydrolases"/>
    <property type="match status" value="1"/>
</dbReference>
<evidence type="ECO:0000256" key="2">
    <source>
        <dbReference type="SAM" id="Phobius"/>
    </source>
</evidence>
<dbReference type="EMBL" id="HBUF01078094">
    <property type="protein sequence ID" value="CAG6631875.1"/>
    <property type="molecule type" value="Transcribed_RNA"/>
</dbReference>
<keyword evidence="2" id="KW-0812">Transmembrane</keyword>